<evidence type="ECO:0000256" key="6">
    <source>
        <dbReference type="HAMAP-Rule" id="MF_00050"/>
    </source>
</evidence>
<dbReference type="InterPro" id="IPR009060">
    <property type="entry name" value="UBA-like_sf"/>
</dbReference>
<dbReference type="PROSITE" id="PS01127">
    <property type="entry name" value="EF_TS_2"/>
    <property type="match status" value="1"/>
</dbReference>
<dbReference type="Gene3D" id="1.10.8.10">
    <property type="entry name" value="DNA helicase RuvA subunit, C-terminal domain"/>
    <property type="match status" value="1"/>
</dbReference>
<evidence type="ECO:0000256" key="3">
    <source>
        <dbReference type="ARBA" id="ARBA00022768"/>
    </source>
</evidence>
<organism evidence="10 11">
    <name type="scientific">Nocardioides massiliensis</name>
    <dbReference type="NCBI Taxonomy" id="1325935"/>
    <lineage>
        <taxon>Bacteria</taxon>
        <taxon>Bacillati</taxon>
        <taxon>Actinomycetota</taxon>
        <taxon>Actinomycetes</taxon>
        <taxon>Propionibacteriales</taxon>
        <taxon>Nocardioidaceae</taxon>
        <taxon>Nocardioides</taxon>
    </lineage>
</organism>
<dbReference type="SUPFAM" id="SSF54713">
    <property type="entry name" value="Elongation factor Ts (EF-Ts), dimerisation domain"/>
    <property type="match status" value="2"/>
</dbReference>
<dbReference type="PANTHER" id="PTHR11741:SF0">
    <property type="entry name" value="ELONGATION FACTOR TS, MITOCHONDRIAL"/>
    <property type="match status" value="1"/>
</dbReference>
<evidence type="ECO:0000256" key="5">
    <source>
        <dbReference type="ARBA" id="ARBA00025453"/>
    </source>
</evidence>
<protein>
    <recommendedName>
        <fullName evidence="2 6">Elongation factor Ts</fullName>
        <shortName evidence="6">EF-Ts</shortName>
    </recommendedName>
</protein>
<evidence type="ECO:0000259" key="9">
    <source>
        <dbReference type="Pfam" id="PF00889"/>
    </source>
</evidence>
<comment type="subcellular location">
    <subcellularLocation>
        <location evidence="6 8">Cytoplasm</location>
    </subcellularLocation>
</comment>
<dbReference type="InterPro" id="IPR001816">
    <property type="entry name" value="Transl_elong_EFTs/EF1B"/>
</dbReference>
<evidence type="ECO:0000256" key="1">
    <source>
        <dbReference type="ARBA" id="ARBA00005532"/>
    </source>
</evidence>
<dbReference type="Gene3D" id="3.30.479.20">
    <property type="entry name" value="Elongation factor Ts, dimerisation domain"/>
    <property type="match status" value="2"/>
</dbReference>
<dbReference type="Proteomes" id="UP001240447">
    <property type="component" value="Unassembled WGS sequence"/>
</dbReference>
<feature type="region of interest" description="Involved in Mg(2+) ion dislocation from EF-Tu" evidence="6">
    <location>
        <begin position="77"/>
        <end position="80"/>
    </location>
</feature>
<evidence type="ECO:0000313" key="11">
    <source>
        <dbReference type="Proteomes" id="UP001240447"/>
    </source>
</evidence>
<dbReference type="RefSeq" id="WP_068118263.1">
    <property type="nucleotide sequence ID" value="NZ_CCXJ01000130.1"/>
</dbReference>
<dbReference type="Pfam" id="PF00889">
    <property type="entry name" value="EF_TS"/>
    <property type="match status" value="1"/>
</dbReference>
<comment type="function">
    <text evidence="5 6 7">Associates with the EF-Tu.GDP complex and induces the exchange of GDP to GTP. It remains bound to the aminoacyl-tRNA.EF-Tu.GTP complex up to the GTP hydrolysis stage on the ribosome.</text>
</comment>
<evidence type="ECO:0000256" key="8">
    <source>
        <dbReference type="RuleBase" id="RU000643"/>
    </source>
</evidence>
<comment type="caution">
    <text evidence="10">The sequence shown here is derived from an EMBL/GenBank/DDBJ whole genome shotgun (WGS) entry which is preliminary data.</text>
</comment>
<comment type="similarity">
    <text evidence="1 6 7">Belongs to the EF-Ts family.</text>
</comment>
<keyword evidence="6" id="KW-0963">Cytoplasm</keyword>
<evidence type="ECO:0000313" key="10">
    <source>
        <dbReference type="EMBL" id="MDP9822601.1"/>
    </source>
</evidence>
<keyword evidence="4 6" id="KW-0648">Protein biosynthesis</keyword>
<keyword evidence="11" id="KW-1185">Reference proteome</keyword>
<gene>
    <name evidence="6" type="primary">tsf</name>
    <name evidence="10" type="ORF">J2S59_002410</name>
</gene>
<dbReference type="InterPro" id="IPR018101">
    <property type="entry name" value="Transl_elong_Ts_CS"/>
</dbReference>
<dbReference type="SUPFAM" id="SSF46934">
    <property type="entry name" value="UBA-like"/>
    <property type="match status" value="1"/>
</dbReference>
<dbReference type="GO" id="GO:0003746">
    <property type="term" value="F:translation elongation factor activity"/>
    <property type="evidence" value="ECO:0007669"/>
    <property type="project" value="UniProtKB-KW"/>
</dbReference>
<reference evidence="10 11" key="1">
    <citation type="submission" date="2023-07" db="EMBL/GenBank/DDBJ databases">
        <title>Sequencing the genomes of 1000 actinobacteria strains.</title>
        <authorList>
            <person name="Klenk H.-P."/>
        </authorList>
    </citation>
    <scope>NUCLEOTIDE SEQUENCE [LARGE SCALE GENOMIC DNA]</scope>
    <source>
        <strain evidence="10 11">GD13</strain>
    </source>
</reference>
<dbReference type="InterPro" id="IPR014039">
    <property type="entry name" value="Transl_elong_EFTs/EF1B_dimer"/>
</dbReference>
<proteinExistence type="inferred from homology"/>
<keyword evidence="3 6" id="KW-0251">Elongation factor</keyword>
<dbReference type="CDD" id="cd14275">
    <property type="entry name" value="UBA_EF-Ts"/>
    <property type="match status" value="1"/>
</dbReference>
<name>A0ABT9NQK6_9ACTN</name>
<evidence type="ECO:0000256" key="7">
    <source>
        <dbReference type="RuleBase" id="RU000642"/>
    </source>
</evidence>
<dbReference type="NCBIfam" id="TIGR00116">
    <property type="entry name" value="tsf"/>
    <property type="match status" value="1"/>
</dbReference>
<evidence type="ECO:0000256" key="2">
    <source>
        <dbReference type="ARBA" id="ARBA00016956"/>
    </source>
</evidence>
<accession>A0ABT9NQK6</accession>
<dbReference type="EMBL" id="JAUSQM010000001">
    <property type="protein sequence ID" value="MDP9822601.1"/>
    <property type="molecule type" value="Genomic_DNA"/>
</dbReference>
<dbReference type="HAMAP" id="MF_00050">
    <property type="entry name" value="EF_Ts"/>
    <property type="match status" value="1"/>
</dbReference>
<sequence>MANISAADVKKLRELTGAGMMDCKKALTEAEGDFDKAAEILRIKGGKKMAERAAEREASAGLVATAGGALVEVKCETDFVAKNDDFIAAAQRIAEAADAAKAADTEALKAVELDGKTVGEIVDGLAVSIGEKIELGRVAYFDGTVATYMHKRAADLPPAVGVLVAYDGASDEAARGVAMQIAAMRPKYLTRDEVPEEIVAKEREIAEATAREEGKPEQALPKIIEGRVNGFFKDVVLLEQASVQESKKTVKAVLDEAGVTVTKFARFEVGG</sequence>
<dbReference type="Gene3D" id="1.10.286.20">
    <property type="match status" value="1"/>
</dbReference>
<dbReference type="PROSITE" id="PS01126">
    <property type="entry name" value="EF_TS_1"/>
    <property type="match status" value="1"/>
</dbReference>
<dbReference type="InterPro" id="IPR036402">
    <property type="entry name" value="EF-Ts_dimer_sf"/>
</dbReference>
<feature type="domain" description="Translation elongation factor EFTs/EF1B dimerisation" evidence="9">
    <location>
        <begin position="68"/>
        <end position="270"/>
    </location>
</feature>
<dbReference type="PANTHER" id="PTHR11741">
    <property type="entry name" value="ELONGATION FACTOR TS"/>
    <property type="match status" value="1"/>
</dbReference>
<evidence type="ECO:0000256" key="4">
    <source>
        <dbReference type="ARBA" id="ARBA00022917"/>
    </source>
</evidence>